<keyword evidence="4" id="KW-1185">Reference proteome</keyword>
<evidence type="ECO:0000313" key="4">
    <source>
        <dbReference type="Proteomes" id="UP000198983"/>
    </source>
</evidence>
<proteinExistence type="predicted"/>
<feature type="transmembrane region" description="Helical" evidence="2">
    <location>
        <begin position="245"/>
        <end position="264"/>
    </location>
</feature>
<dbReference type="STRING" id="117157.SAMN04489717_1210"/>
<keyword evidence="2" id="KW-0472">Membrane</keyword>
<dbReference type="AlphaFoldDB" id="A0A1H1NES3"/>
<dbReference type="Proteomes" id="UP000198983">
    <property type="component" value="Chromosome I"/>
</dbReference>
<keyword evidence="2" id="KW-1133">Transmembrane helix</keyword>
<evidence type="ECO:0000313" key="3">
    <source>
        <dbReference type="EMBL" id="SDR97471.1"/>
    </source>
</evidence>
<feature type="compositionally biased region" description="Basic and acidic residues" evidence="1">
    <location>
        <begin position="1"/>
        <end position="10"/>
    </location>
</feature>
<sequence>MEWRALREGASEVTTGSGAGSSAPDRPDRFGVNSPEVGAPRVEPPTGAVPDPGLPDSELADVEFAGSEFHDAESVGARGTNHGGTNHGGTDRSGTGHGGLDYDGERLSGGPEFADADTTTSSSPAADGAGRPADLRLEPATAFGVEGYDPADPWNAVLCVENETVATVLPLTPRSLDHLLAGLIAVRDAQRAALGAEPAPVLDGEAGAPLDERPGALRQVGNAARLATGSASVARLWNDAGRGRMVIIGGAVLFVLIGFLASLFTR</sequence>
<accession>A0A1H1NES3</accession>
<dbReference type="EMBL" id="LT629732">
    <property type="protein sequence ID" value="SDR97471.1"/>
    <property type="molecule type" value="Genomic_DNA"/>
</dbReference>
<evidence type="ECO:0000256" key="1">
    <source>
        <dbReference type="SAM" id="MobiDB-lite"/>
    </source>
</evidence>
<name>A0A1H1NES3_9ACTN</name>
<evidence type="ECO:0000256" key="2">
    <source>
        <dbReference type="SAM" id="Phobius"/>
    </source>
</evidence>
<organism evidence="3 4">
    <name type="scientific">Actinopolymorpha singaporensis</name>
    <dbReference type="NCBI Taxonomy" id="117157"/>
    <lineage>
        <taxon>Bacteria</taxon>
        <taxon>Bacillati</taxon>
        <taxon>Actinomycetota</taxon>
        <taxon>Actinomycetes</taxon>
        <taxon>Propionibacteriales</taxon>
        <taxon>Actinopolymorphaceae</taxon>
        <taxon>Actinopolymorpha</taxon>
    </lineage>
</organism>
<keyword evidence="2" id="KW-0812">Transmembrane</keyword>
<gene>
    <name evidence="3" type="ORF">SAMN04489717_1210</name>
</gene>
<reference evidence="3 4" key="1">
    <citation type="submission" date="2016-10" db="EMBL/GenBank/DDBJ databases">
        <authorList>
            <person name="de Groot N.N."/>
        </authorList>
    </citation>
    <scope>NUCLEOTIDE SEQUENCE [LARGE SCALE GENOMIC DNA]</scope>
    <source>
        <strain evidence="3 4">DSM 22024</strain>
    </source>
</reference>
<protein>
    <submittedName>
        <fullName evidence="3">Uncharacterized protein</fullName>
    </submittedName>
</protein>
<feature type="region of interest" description="Disordered" evidence="1">
    <location>
        <begin position="1"/>
        <end position="133"/>
    </location>
</feature>